<evidence type="ECO:0000256" key="4">
    <source>
        <dbReference type="ARBA" id="ARBA00023163"/>
    </source>
</evidence>
<keyword evidence="2" id="KW-0805">Transcription regulation</keyword>
<dbReference type="PANTHER" id="PTHR30427:SF1">
    <property type="entry name" value="TRANSCRIPTIONAL ACTIVATOR PROTEIN LYSR"/>
    <property type="match status" value="1"/>
</dbReference>
<evidence type="ECO:0000313" key="7">
    <source>
        <dbReference type="Proteomes" id="UP000094165"/>
    </source>
</evidence>
<feature type="domain" description="HTH lysR-type" evidence="5">
    <location>
        <begin position="1"/>
        <end position="58"/>
    </location>
</feature>
<proteinExistence type="inferred from homology"/>
<dbReference type="GO" id="GO:0010628">
    <property type="term" value="P:positive regulation of gene expression"/>
    <property type="evidence" value="ECO:0007669"/>
    <property type="project" value="TreeGrafter"/>
</dbReference>
<evidence type="ECO:0000256" key="1">
    <source>
        <dbReference type="ARBA" id="ARBA00009437"/>
    </source>
</evidence>
<dbReference type="FunFam" id="1.10.10.10:FF:000001">
    <property type="entry name" value="LysR family transcriptional regulator"/>
    <property type="match status" value="1"/>
</dbReference>
<dbReference type="AlphaFoldDB" id="A0A1E5D4G1"/>
<dbReference type="EMBL" id="AJYW02000048">
    <property type="protein sequence ID" value="OEE78458.1"/>
    <property type="molecule type" value="Genomic_DNA"/>
</dbReference>
<evidence type="ECO:0000259" key="5">
    <source>
        <dbReference type="PROSITE" id="PS50931"/>
    </source>
</evidence>
<dbReference type="InterPro" id="IPR036390">
    <property type="entry name" value="WH_DNA-bd_sf"/>
</dbReference>
<evidence type="ECO:0000256" key="3">
    <source>
        <dbReference type="ARBA" id="ARBA00023125"/>
    </source>
</evidence>
<keyword evidence="3" id="KW-0238">DNA-binding</keyword>
<organism evidence="6 7">
    <name type="scientific">Vibrio genomosp. F6 str. FF-238</name>
    <dbReference type="NCBI Taxonomy" id="1191298"/>
    <lineage>
        <taxon>Bacteria</taxon>
        <taxon>Pseudomonadati</taxon>
        <taxon>Pseudomonadota</taxon>
        <taxon>Gammaproteobacteria</taxon>
        <taxon>Vibrionales</taxon>
        <taxon>Vibrionaceae</taxon>
        <taxon>Vibrio</taxon>
    </lineage>
</organism>
<comment type="caution">
    <text evidence="6">The sequence shown here is derived from an EMBL/GenBank/DDBJ whole genome shotgun (WGS) entry which is preliminary data.</text>
</comment>
<dbReference type="Proteomes" id="UP000094165">
    <property type="component" value="Unassembled WGS sequence"/>
</dbReference>
<dbReference type="InterPro" id="IPR036388">
    <property type="entry name" value="WH-like_DNA-bd_sf"/>
</dbReference>
<sequence>MKLSQLNAFQAIVECKTITAAAERLNLSQPAVSRLLSSLESRLGFVLFSRKRNSLTLSDEGAAFYLEVSKVFEAMNGLDSAAQSIRNRHFGSLHIAAMPLLSNAFLPRILATFLKQNQQVKVGFKTYRSEDVLRHVQSQTTDIGFAFIDKPLAGITAQRVSCECVCLLPAESPLAEKSYIEIRDIADQVLIRYEKDHIQRQIDTLLRRNDLTIIEQVEVSLASTAAALVREGVGITITDPLTAHMASEHPDVVIRPLTFSLPFEFDILYPALKPIHRHAERFIEEFLLLADSMNIYLKIGPTRDLMDG</sequence>
<dbReference type="PANTHER" id="PTHR30427">
    <property type="entry name" value="TRANSCRIPTIONAL ACTIVATOR PROTEIN LYSR"/>
    <property type="match status" value="1"/>
</dbReference>
<dbReference type="Pfam" id="PF03466">
    <property type="entry name" value="LysR_substrate"/>
    <property type="match status" value="1"/>
</dbReference>
<dbReference type="GO" id="GO:0043565">
    <property type="term" value="F:sequence-specific DNA binding"/>
    <property type="evidence" value="ECO:0007669"/>
    <property type="project" value="TreeGrafter"/>
</dbReference>
<dbReference type="SUPFAM" id="SSF53850">
    <property type="entry name" value="Periplasmic binding protein-like II"/>
    <property type="match status" value="1"/>
</dbReference>
<dbReference type="PROSITE" id="PS50931">
    <property type="entry name" value="HTH_LYSR"/>
    <property type="match status" value="1"/>
</dbReference>
<accession>A0A1E5D4G1</accession>
<keyword evidence="7" id="KW-1185">Reference proteome</keyword>
<name>A0A1E5D4G1_9VIBR</name>
<dbReference type="GO" id="GO:0003700">
    <property type="term" value="F:DNA-binding transcription factor activity"/>
    <property type="evidence" value="ECO:0007669"/>
    <property type="project" value="InterPro"/>
</dbReference>
<dbReference type="InterPro" id="IPR005119">
    <property type="entry name" value="LysR_subst-bd"/>
</dbReference>
<evidence type="ECO:0000256" key="2">
    <source>
        <dbReference type="ARBA" id="ARBA00023015"/>
    </source>
</evidence>
<dbReference type="InterPro" id="IPR000847">
    <property type="entry name" value="LysR_HTH_N"/>
</dbReference>
<dbReference type="Pfam" id="PF00126">
    <property type="entry name" value="HTH_1"/>
    <property type="match status" value="1"/>
</dbReference>
<reference evidence="6 7" key="1">
    <citation type="journal article" date="2012" name="Science">
        <title>Ecological populations of bacteria act as socially cohesive units of antibiotic production and resistance.</title>
        <authorList>
            <person name="Cordero O.X."/>
            <person name="Wildschutte H."/>
            <person name="Kirkup B."/>
            <person name="Proehl S."/>
            <person name="Ngo L."/>
            <person name="Hussain F."/>
            <person name="Le Roux F."/>
            <person name="Mincer T."/>
            <person name="Polz M.F."/>
        </authorList>
    </citation>
    <scope>NUCLEOTIDE SEQUENCE [LARGE SCALE GENOMIC DNA]</scope>
    <source>
        <strain evidence="6 7">FF-238</strain>
    </source>
</reference>
<evidence type="ECO:0000313" key="6">
    <source>
        <dbReference type="EMBL" id="OEE78458.1"/>
    </source>
</evidence>
<dbReference type="RefSeq" id="WP_017051882.1">
    <property type="nucleotide sequence ID" value="NZ_AJYW02000048.1"/>
</dbReference>
<dbReference type="Gene3D" id="1.10.10.10">
    <property type="entry name" value="Winged helix-like DNA-binding domain superfamily/Winged helix DNA-binding domain"/>
    <property type="match status" value="1"/>
</dbReference>
<gene>
    <name evidence="6" type="ORF">A130_13345</name>
</gene>
<protein>
    <submittedName>
        <fullName evidence="6">LysR family transcriptional regulator</fullName>
    </submittedName>
</protein>
<comment type="similarity">
    <text evidence="1">Belongs to the LysR transcriptional regulatory family.</text>
</comment>
<dbReference type="Gene3D" id="3.40.190.290">
    <property type="match status" value="1"/>
</dbReference>
<dbReference type="PRINTS" id="PR00039">
    <property type="entry name" value="HTHLYSR"/>
</dbReference>
<keyword evidence="4" id="KW-0804">Transcription</keyword>
<dbReference type="SUPFAM" id="SSF46785">
    <property type="entry name" value="Winged helix' DNA-binding domain"/>
    <property type="match status" value="1"/>
</dbReference>